<evidence type="ECO:0000256" key="3">
    <source>
        <dbReference type="ARBA" id="ARBA00022821"/>
    </source>
</evidence>
<organism evidence="5 6">
    <name type="scientific">Vitis vinifera</name>
    <name type="common">Grape</name>
    <dbReference type="NCBI Taxonomy" id="29760"/>
    <lineage>
        <taxon>Eukaryota</taxon>
        <taxon>Viridiplantae</taxon>
        <taxon>Streptophyta</taxon>
        <taxon>Embryophyta</taxon>
        <taxon>Tracheophyta</taxon>
        <taxon>Spermatophyta</taxon>
        <taxon>Magnoliopsida</taxon>
        <taxon>eudicotyledons</taxon>
        <taxon>Gunneridae</taxon>
        <taxon>Pentapetalae</taxon>
        <taxon>rosids</taxon>
        <taxon>Vitales</taxon>
        <taxon>Vitaceae</taxon>
        <taxon>Viteae</taxon>
        <taxon>Vitis</taxon>
    </lineage>
</organism>
<dbReference type="PANTHER" id="PTHR48051">
    <property type="match status" value="1"/>
</dbReference>
<dbReference type="InterPro" id="IPR032675">
    <property type="entry name" value="LRR_dom_sf"/>
</dbReference>
<dbReference type="InterPro" id="IPR050216">
    <property type="entry name" value="LRR_domain-containing"/>
</dbReference>
<dbReference type="Pfam" id="PF00560">
    <property type="entry name" value="LRR_1"/>
    <property type="match status" value="1"/>
</dbReference>
<keyword evidence="3" id="KW-0611">Plant defense</keyword>
<evidence type="ECO:0000313" key="5">
    <source>
        <dbReference type="EMBL" id="RVW82984.1"/>
    </source>
</evidence>
<dbReference type="Gene3D" id="3.80.10.10">
    <property type="entry name" value="Ribonuclease Inhibitor"/>
    <property type="match status" value="1"/>
</dbReference>
<dbReference type="AlphaFoldDB" id="A0A438HEU1"/>
<dbReference type="PANTHER" id="PTHR48051:SF1">
    <property type="entry name" value="RAS SUPPRESSOR PROTEIN 1"/>
    <property type="match status" value="1"/>
</dbReference>
<dbReference type="InterPro" id="IPR058546">
    <property type="entry name" value="RPS4B/Roq1-like_LRR"/>
</dbReference>
<evidence type="ECO:0000256" key="1">
    <source>
        <dbReference type="ARBA" id="ARBA00022614"/>
    </source>
</evidence>
<evidence type="ECO:0000256" key="2">
    <source>
        <dbReference type="ARBA" id="ARBA00022737"/>
    </source>
</evidence>
<protein>
    <submittedName>
        <fullName evidence="5">TMV resistance protein N</fullName>
    </submittedName>
</protein>
<comment type="caution">
    <text evidence="5">The sequence shown here is derived from an EMBL/GenBank/DDBJ whole genome shotgun (WGS) entry which is preliminary data.</text>
</comment>
<evidence type="ECO:0000259" key="4">
    <source>
        <dbReference type="Pfam" id="PF23286"/>
    </source>
</evidence>
<name>A0A438HEU1_VITVI</name>
<accession>A0A438HEU1</accession>
<dbReference type="Proteomes" id="UP000288805">
    <property type="component" value="Unassembled WGS sequence"/>
</dbReference>
<keyword evidence="1" id="KW-0433">Leucine-rich repeat</keyword>
<reference evidence="5 6" key="1">
    <citation type="journal article" date="2018" name="PLoS Genet.">
        <title>Population sequencing reveals clonal diversity and ancestral inbreeding in the grapevine cultivar Chardonnay.</title>
        <authorList>
            <person name="Roach M.J."/>
            <person name="Johnson D.L."/>
            <person name="Bohlmann J."/>
            <person name="van Vuuren H.J."/>
            <person name="Jones S.J."/>
            <person name="Pretorius I.S."/>
            <person name="Schmidt S.A."/>
            <person name="Borneman A.R."/>
        </authorList>
    </citation>
    <scope>NUCLEOTIDE SEQUENCE [LARGE SCALE GENOMIC DNA]</scope>
    <source>
        <strain evidence="6">cv. Chardonnay</strain>
        <tissue evidence="5">Leaf</tissue>
    </source>
</reference>
<evidence type="ECO:0000313" key="6">
    <source>
        <dbReference type="Proteomes" id="UP000288805"/>
    </source>
</evidence>
<keyword evidence="2" id="KW-0677">Repeat</keyword>
<dbReference type="SUPFAM" id="SSF52058">
    <property type="entry name" value="L domain-like"/>
    <property type="match status" value="1"/>
</dbReference>
<sequence length="380" mass="43773">MKALTNLHFDGSAIKELPSPIEYLTRLKELYMKHCKNLRSLPSSICRLKSLEDLQLFVCSNLDAFPEIMEDKEDLLSDLYLEETAIKELPSSIQILKGLRKLSLRNCKHLVTLPDSIYDLRSLKYLMLHGCSNLERFPKNLKGFCSSAALNLSHCNLMEGIPSGISQLCKLRSLYIGHCKMLQEIPELPSSLREIHASYFTKLEMLSSPSSILWSSLLKWFKPTTLELQERQDDYYQEMVEFQGGYSQVRIEPPLNWYEDNHFLGFAFFSIYHRGAYLDDPDHFYLRLRGDPDEIVDDFSISSWHNCCQINDGSDQLWVALYPKNAIPNKYNRNQPGHFLAAIDVDSLINYPSTCTHIMRCGVQLIYHPYHDVVGSSKGL</sequence>
<feature type="domain" description="Disease resistance protein RPS4B/Roq1-like leucine-rich repeats" evidence="4">
    <location>
        <begin position="48"/>
        <end position="148"/>
    </location>
</feature>
<gene>
    <name evidence="5" type="primary">N_213</name>
    <name evidence="5" type="ORF">CK203_042487</name>
</gene>
<proteinExistence type="predicted"/>
<dbReference type="InterPro" id="IPR001611">
    <property type="entry name" value="Leu-rich_rpt"/>
</dbReference>
<dbReference type="EMBL" id="QGNW01000233">
    <property type="protein sequence ID" value="RVW82984.1"/>
    <property type="molecule type" value="Genomic_DNA"/>
</dbReference>
<dbReference type="Pfam" id="PF23286">
    <property type="entry name" value="LRR_13"/>
    <property type="match status" value="1"/>
</dbReference>